<protein>
    <submittedName>
        <fullName evidence="5">Putative methyltransferase At1g22800</fullName>
    </submittedName>
</protein>
<keyword evidence="2 5" id="KW-0808">Transferase</keyword>
<feature type="region of interest" description="Disordered" evidence="3">
    <location>
        <begin position="97"/>
        <end position="140"/>
    </location>
</feature>
<dbReference type="AlphaFoldDB" id="A0A2J8AET9"/>
<dbReference type="Pfam" id="PF08241">
    <property type="entry name" value="Methyltransf_11"/>
    <property type="match status" value="1"/>
</dbReference>
<keyword evidence="6" id="KW-1185">Reference proteome</keyword>
<accession>A0A2J8AET9</accession>
<dbReference type="OrthoDB" id="16816at2759"/>
<evidence type="ECO:0000259" key="4">
    <source>
        <dbReference type="Pfam" id="PF08241"/>
    </source>
</evidence>
<dbReference type="CDD" id="cd02440">
    <property type="entry name" value="AdoMet_MTases"/>
    <property type="match status" value="1"/>
</dbReference>
<dbReference type="InterPro" id="IPR029063">
    <property type="entry name" value="SAM-dependent_MTases_sf"/>
</dbReference>
<dbReference type="GO" id="GO:0032981">
    <property type="term" value="P:mitochondrial respiratory chain complex I assembly"/>
    <property type="evidence" value="ECO:0007669"/>
    <property type="project" value="TreeGrafter"/>
</dbReference>
<comment type="caution">
    <text evidence="5">The sequence shown here is derived from an EMBL/GenBank/DDBJ whole genome shotgun (WGS) entry which is preliminary data.</text>
</comment>
<feature type="domain" description="Methyltransferase type 11" evidence="4">
    <location>
        <begin position="205"/>
        <end position="300"/>
    </location>
</feature>
<feature type="compositionally biased region" description="Low complexity" evidence="3">
    <location>
        <begin position="36"/>
        <end position="55"/>
    </location>
</feature>
<evidence type="ECO:0000313" key="6">
    <source>
        <dbReference type="Proteomes" id="UP000236333"/>
    </source>
</evidence>
<organism evidence="5 6">
    <name type="scientific">Tetrabaena socialis</name>
    <dbReference type="NCBI Taxonomy" id="47790"/>
    <lineage>
        <taxon>Eukaryota</taxon>
        <taxon>Viridiplantae</taxon>
        <taxon>Chlorophyta</taxon>
        <taxon>core chlorophytes</taxon>
        <taxon>Chlorophyceae</taxon>
        <taxon>CS clade</taxon>
        <taxon>Chlamydomonadales</taxon>
        <taxon>Tetrabaenaceae</taxon>
        <taxon>Tetrabaena</taxon>
    </lineage>
</organism>
<evidence type="ECO:0000256" key="2">
    <source>
        <dbReference type="ARBA" id="ARBA00022679"/>
    </source>
</evidence>
<evidence type="ECO:0000256" key="1">
    <source>
        <dbReference type="ARBA" id="ARBA00022603"/>
    </source>
</evidence>
<gene>
    <name evidence="5" type="ORF">TSOC_002164</name>
</gene>
<reference evidence="5 6" key="1">
    <citation type="journal article" date="2017" name="Mol. Biol. Evol.">
        <title>The 4-celled Tetrabaena socialis nuclear genome reveals the essential components for genetic control of cell number at the origin of multicellularity in the volvocine lineage.</title>
        <authorList>
            <person name="Featherston J."/>
            <person name="Arakaki Y."/>
            <person name="Hanschen E.R."/>
            <person name="Ferris P.J."/>
            <person name="Michod R.E."/>
            <person name="Olson B.J.S.C."/>
            <person name="Nozaki H."/>
            <person name="Durand P.M."/>
        </authorList>
    </citation>
    <scope>NUCLEOTIDE SEQUENCE [LARGE SCALE GENOMIC DNA]</scope>
    <source>
        <strain evidence="5 6">NIES-571</strain>
    </source>
</reference>
<evidence type="ECO:0000256" key="3">
    <source>
        <dbReference type="SAM" id="MobiDB-lite"/>
    </source>
</evidence>
<feature type="compositionally biased region" description="Polar residues" evidence="3">
    <location>
        <begin position="25"/>
        <end position="35"/>
    </location>
</feature>
<dbReference type="PANTHER" id="PTHR13090">
    <property type="entry name" value="ARGININE-HYDROXYLASE NDUFAF5, MITOCHONDRIAL"/>
    <property type="match status" value="1"/>
</dbReference>
<proteinExistence type="predicted"/>
<keyword evidence="1 5" id="KW-0489">Methyltransferase</keyword>
<dbReference type="GO" id="GO:0008757">
    <property type="term" value="F:S-adenosylmethionine-dependent methyltransferase activity"/>
    <property type="evidence" value="ECO:0007669"/>
    <property type="project" value="InterPro"/>
</dbReference>
<dbReference type="EMBL" id="PGGS01000040">
    <property type="protein sequence ID" value="PNH11022.1"/>
    <property type="molecule type" value="Genomic_DNA"/>
</dbReference>
<name>A0A2J8AET9_9CHLO</name>
<feature type="region of interest" description="Disordered" evidence="3">
    <location>
        <begin position="25"/>
        <end position="55"/>
    </location>
</feature>
<dbReference type="InterPro" id="IPR013216">
    <property type="entry name" value="Methyltransf_11"/>
</dbReference>
<dbReference type="Proteomes" id="UP000236333">
    <property type="component" value="Unassembled WGS sequence"/>
</dbReference>
<dbReference type="InterPro" id="IPR050602">
    <property type="entry name" value="Malonyl-ACP_OMT"/>
</dbReference>
<feature type="compositionally biased region" description="Low complexity" evidence="3">
    <location>
        <begin position="109"/>
        <end position="135"/>
    </location>
</feature>
<dbReference type="Gene3D" id="3.40.50.150">
    <property type="entry name" value="Vaccinia Virus protein VP39"/>
    <property type="match status" value="1"/>
</dbReference>
<dbReference type="PANTHER" id="PTHR13090:SF1">
    <property type="entry name" value="ARGININE-HYDROXYLASE NDUFAF5, MITOCHONDRIAL"/>
    <property type="match status" value="1"/>
</dbReference>
<dbReference type="SUPFAM" id="SSF53335">
    <property type="entry name" value="S-adenosyl-L-methionine-dependent methyltransferases"/>
    <property type="match status" value="1"/>
</dbReference>
<evidence type="ECO:0000313" key="5">
    <source>
        <dbReference type="EMBL" id="PNH11022.1"/>
    </source>
</evidence>
<dbReference type="GO" id="GO:0005739">
    <property type="term" value="C:mitochondrion"/>
    <property type="evidence" value="ECO:0007669"/>
    <property type="project" value="TreeGrafter"/>
</dbReference>
<sequence>MAHAAAARAPAPRPIQADTTCCANRASTSPATSDQGCSTSGAAVVSASGSSNSSSVSWAHWERPAVEGGYFAGACRGVVRYLHGGAAAAPMTVRQLHRGINAPPPSPLRPALSSPPRRAAAAAAAAAPAAGAPPRDVGLGSPMEVFDRPLKALHRDRSALLLDGADPLLGAVAERLLDRLEDCRRTFPTAVVLGGAAVPVVHQLAGGRAGIERIVVVDPSQRMLDRIRDEEREARARAAADPSFKAWPRMLYVRGDEESLPLRPQSVDLIISCLGLHWANDLPGAMAQCRRALLPDGLFLSALLGGETLQTAAVYQALFGNSEDGSVTATYEVIFMTGWSPSASQPKAAKRGSATVSFQDLADGLVQGGGAIGGTAEGEIVGSRATPAGAAAEVQAAAGEAPAAAGKGN</sequence>
<dbReference type="GO" id="GO:0032259">
    <property type="term" value="P:methylation"/>
    <property type="evidence" value="ECO:0007669"/>
    <property type="project" value="UniProtKB-KW"/>
</dbReference>